<dbReference type="SUPFAM" id="SSF57850">
    <property type="entry name" value="RING/U-box"/>
    <property type="match status" value="1"/>
</dbReference>
<feature type="domain" description="RING-type" evidence="4">
    <location>
        <begin position="125"/>
        <end position="166"/>
    </location>
</feature>
<evidence type="ECO:0000259" key="4">
    <source>
        <dbReference type="PROSITE" id="PS50089"/>
    </source>
</evidence>
<dbReference type="GO" id="GO:0008270">
    <property type="term" value="F:zinc ion binding"/>
    <property type="evidence" value="ECO:0007669"/>
    <property type="project" value="UniProtKB-KW"/>
</dbReference>
<proteinExistence type="predicted"/>
<protein>
    <recommendedName>
        <fullName evidence="4">RING-type domain-containing protein</fullName>
    </recommendedName>
</protein>
<dbReference type="PROSITE" id="PS00518">
    <property type="entry name" value="ZF_RING_1"/>
    <property type="match status" value="1"/>
</dbReference>
<reference evidence="5" key="1">
    <citation type="journal article" date="2017" name="Appl. Environ. Microbiol.">
        <title>Molecular characterization of an Endozoicomonas-like organism causing infection in king scallop Pecten maximus L.</title>
        <authorList>
            <person name="Cano I."/>
            <person name="van Aerle R."/>
            <person name="Ross S."/>
            <person name="Verner-Jeffreys D.W."/>
            <person name="Paley R.K."/>
            <person name="Rimmer G."/>
            <person name="Ryder D."/>
            <person name="Hooper P."/>
            <person name="Stone D."/>
            <person name="Feist S.W."/>
        </authorList>
    </citation>
    <scope>NUCLEOTIDE SEQUENCE</scope>
</reference>
<keyword evidence="1" id="KW-0479">Metal-binding</keyword>
<dbReference type="Pfam" id="PF00097">
    <property type="entry name" value="zf-C3HC4"/>
    <property type="match status" value="1"/>
</dbReference>
<dbReference type="InterPro" id="IPR013083">
    <property type="entry name" value="Znf_RING/FYVE/PHD"/>
</dbReference>
<evidence type="ECO:0000313" key="5">
    <source>
        <dbReference type="EMBL" id="PJE77656.1"/>
    </source>
</evidence>
<sequence>MHCTSCKNHFCWLCLEVINNRSHFEGSQRCDLWEVEDSSPFTRRCTPLEQPENTCMRCQSQQAFQLNCGHFFCDRCWQHEQSHLPEDSRHQASSNYCMQCLNQGQTLLKQVLPKGNTTSVSTKNCQQCRQNLPVITKEWPCGHSFCYSCVIQMHKDNRDSVCAICRHITTSDSTKKKDIGAEAIAPYRQGKQCIFCGNYFSTDLDVCYSCLPILFIE</sequence>
<dbReference type="InterPro" id="IPR017907">
    <property type="entry name" value="Znf_RING_CS"/>
</dbReference>
<dbReference type="InterPro" id="IPR018957">
    <property type="entry name" value="Znf_C3HC4_RING-type"/>
</dbReference>
<dbReference type="InterPro" id="IPR001841">
    <property type="entry name" value="Znf_RING"/>
</dbReference>
<dbReference type="SMART" id="SM00184">
    <property type="entry name" value="RING"/>
    <property type="match status" value="2"/>
</dbReference>
<dbReference type="AlphaFoldDB" id="A0A2H9T352"/>
<keyword evidence="3" id="KW-0862">Zinc</keyword>
<evidence type="ECO:0000256" key="2">
    <source>
        <dbReference type="ARBA" id="ARBA00022771"/>
    </source>
</evidence>
<gene>
    <name evidence="5" type="ORF">CI610_03417</name>
</gene>
<dbReference type="PROSITE" id="PS50089">
    <property type="entry name" value="ZF_RING_2"/>
    <property type="match status" value="1"/>
</dbReference>
<name>A0A2H9T352_9ZZZZ</name>
<keyword evidence="2" id="KW-0863">Zinc-finger</keyword>
<comment type="caution">
    <text evidence="5">The sequence shown here is derived from an EMBL/GenBank/DDBJ whole genome shotgun (WGS) entry which is preliminary data.</text>
</comment>
<evidence type="ECO:0000256" key="3">
    <source>
        <dbReference type="ARBA" id="ARBA00022833"/>
    </source>
</evidence>
<dbReference type="EMBL" id="NSIT01000442">
    <property type="protein sequence ID" value="PJE77656.1"/>
    <property type="molecule type" value="Genomic_DNA"/>
</dbReference>
<organism evidence="5">
    <name type="scientific">invertebrate metagenome</name>
    <dbReference type="NCBI Taxonomy" id="1711999"/>
    <lineage>
        <taxon>unclassified sequences</taxon>
        <taxon>metagenomes</taxon>
        <taxon>organismal metagenomes</taxon>
    </lineage>
</organism>
<accession>A0A2H9T352</accession>
<evidence type="ECO:0000256" key="1">
    <source>
        <dbReference type="ARBA" id="ARBA00022723"/>
    </source>
</evidence>
<dbReference type="Gene3D" id="3.30.40.10">
    <property type="entry name" value="Zinc/RING finger domain, C3HC4 (zinc finger)"/>
    <property type="match status" value="1"/>
</dbReference>